<dbReference type="Pfam" id="PF02721">
    <property type="entry name" value="DUF223"/>
    <property type="match status" value="1"/>
</dbReference>
<gene>
    <name evidence="2" type="ORF">ANE_LOCUS7769</name>
</gene>
<sequence>MSFLKKKSPSIVPLKDLRPSMTQEIIKVIILKLWTKKSKDGYYTDMILVDDQGVLIHATVEKDVFEKLDKLLLIEGQSVLIEAFKVVKYLGDYRTNTHPFKINFF</sequence>
<evidence type="ECO:0000313" key="3">
    <source>
        <dbReference type="Proteomes" id="UP000489600"/>
    </source>
</evidence>
<dbReference type="SUPFAM" id="SSF50249">
    <property type="entry name" value="Nucleic acid-binding proteins"/>
    <property type="match status" value="1"/>
</dbReference>
<dbReference type="OrthoDB" id="1105717at2759"/>
<dbReference type="Gene3D" id="2.40.50.140">
    <property type="entry name" value="Nucleic acid-binding proteins"/>
    <property type="match status" value="1"/>
</dbReference>
<comment type="caution">
    <text evidence="2">The sequence shown here is derived from an EMBL/GenBank/DDBJ whole genome shotgun (WGS) entry which is preliminary data.</text>
</comment>
<dbReference type="EMBL" id="CABITT030000003">
    <property type="protein sequence ID" value="VVA97324.1"/>
    <property type="molecule type" value="Genomic_DNA"/>
</dbReference>
<evidence type="ECO:0000259" key="1">
    <source>
        <dbReference type="Pfam" id="PF02721"/>
    </source>
</evidence>
<protein>
    <recommendedName>
        <fullName evidence="1">Replication protein A 70 kDa DNA-binding subunit B/D first OB fold domain-containing protein</fullName>
    </recommendedName>
</protein>
<evidence type="ECO:0000313" key="2">
    <source>
        <dbReference type="EMBL" id="VVA97324.1"/>
    </source>
</evidence>
<feature type="domain" description="Replication protein A 70 kDa DNA-binding subunit B/D first OB fold" evidence="1">
    <location>
        <begin position="13"/>
        <end position="105"/>
    </location>
</feature>
<name>A0A565B849_9BRAS</name>
<dbReference type="Proteomes" id="UP000489600">
    <property type="component" value="Unassembled WGS sequence"/>
</dbReference>
<dbReference type="InterPro" id="IPR003871">
    <property type="entry name" value="RFA1B/D_OB_1st"/>
</dbReference>
<reference evidence="2" key="1">
    <citation type="submission" date="2019-07" db="EMBL/GenBank/DDBJ databases">
        <authorList>
            <person name="Dittberner H."/>
        </authorList>
    </citation>
    <scope>NUCLEOTIDE SEQUENCE [LARGE SCALE GENOMIC DNA]</scope>
</reference>
<dbReference type="AlphaFoldDB" id="A0A565B849"/>
<accession>A0A565B849</accession>
<dbReference type="CDD" id="cd04480">
    <property type="entry name" value="RPA1_DBD_A_like"/>
    <property type="match status" value="1"/>
</dbReference>
<keyword evidence="3" id="KW-1185">Reference proteome</keyword>
<proteinExistence type="predicted"/>
<dbReference type="InterPro" id="IPR012340">
    <property type="entry name" value="NA-bd_OB-fold"/>
</dbReference>
<organism evidence="2 3">
    <name type="scientific">Arabis nemorensis</name>
    <dbReference type="NCBI Taxonomy" id="586526"/>
    <lineage>
        <taxon>Eukaryota</taxon>
        <taxon>Viridiplantae</taxon>
        <taxon>Streptophyta</taxon>
        <taxon>Embryophyta</taxon>
        <taxon>Tracheophyta</taxon>
        <taxon>Spermatophyta</taxon>
        <taxon>Magnoliopsida</taxon>
        <taxon>eudicotyledons</taxon>
        <taxon>Gunneridae</taxon>
        <taxon>Pentapetalae</taxon>
        <taxon>rosids</taxon>
        <taxon>malvids</taxon>
        <taxon>Brassicales</taxon>
        <taxon>Brassicaceae</taxon>
        <taxon>Arabideae</taxon>
        <taxon>Arabis</taxon>
    </lineage>
</organism>